<evidence type="ECO:0000313" key="3">
    <source>
        <dbReference type="Proteomes" id="UP000709351"/>
    </source>
</evidence>
<name>A0A930GXZ2_9FIRM</name>
<reference evidence="2" key="1">
    <citation type="submission" date="2020-04" db="EMBL/GenBank/DDBJ databases">
        <title>Deep metagenomics examines the oral microbiome during advanced dental caries in children, revealing novel taxa and co-occurrences with host molecules.</title>
        <authorList>
            <person name="Baker J.L."/>
            <person name="Morton J.T."/>
            <person name="Dinis M."/>
            <person name="Alvarez R."/>
            <person name="Tran N.C."/>
            <person name="Knight R."/>
            <person name="Edlund A."/>
        </authorList>
    </citation>
    <scope>NUCLEOTIDE SEQUENCE</scope>
    <source>
        <strain evidence="2">JCVI_24_bin.2</strain>
    </source>
</reference>
<dbReference type="RefSeq" id="WP_314730696.1">
    <property type="nucleotide sequence ID" value="NZ_CAUTDC010000004.1"/>
</dbReference>
<evidence type="ECO:0000313" key="2">
    <source>
        <dbReference type="EMBL" id="MBF1283950.1"/>
    </source>
</evidence>
<comment type="caution">
    <text evidence="2">The sequence shown here is derived from an EMBL/GenBank/DDBJ whole genome shotgun (WGS) entry which is preliminary data.</text>
</comment>
<dbReference type="GO" id="GO:0035438">
    <property type="term" value="F:cyclic-di-GMP binding"/>
    <property type="evidence" value="ECO:0007669"/>
    <property type="project" value="InterPro"/>
</dbReference>
<proteinExistence type="predicted"/>
<gene>
    <name evidence="2" type="ORF">HXM93_05395</name>
</gene>
<feature type="domain" description="PilZ" evidence="1">
    <location>
        <begin position="121"/>
        <end position="203"/>
    </location>
</feature>
<dbReference type="InterPro" id="IPR009875">
    <property type="entry name" value="PilZ_domain"/>
</dbReference>
<dbReference type="Gene3D" id="2.40.10.220">
    <property type="entry name" value="predicted glycosyltransferase like domains"/>
    <property type="match status" value="1"/>
</dbReference>
<sequence>MVLRDCKKGMVHWPEGDRNIPVLVEKNDEEIILYFKGYKFEDRRFISEIDFYDLQKGMIVTLSEVLMRKNPAFPESPYPWIGVCEVQEVLRIVQRQNDVRVSVAMELPFVKETEPDAEDGETEELHFFGVIRNLSAGGIFMESSEPLKEDDIVRFRYRFDKEDRELKLVVVWMKAAENGNFGYGLRFLRMSLGMESEVRNHVFKLISENAKKK</sequence>
<protein>
    <submittedName>
        <fullName evidence="2">PilZ domain-containing protein</fullName>
    </submittedName>
</protein>
<dbReference type="SUPFAM" id="SSF141371">
    <property type="entry name" value="PilZ domain-like"/>
    <property type="match status" value="1"/>
</dbReference>
<organism evidence="2 3">
    <name type="scientific">Oribacterium parvum</name>
    <dbReference type="NCBI Taxonomy" id="1501329"/>
    <lineage>
        <taxon>Bacteria</taxon>
        <taxon>Bacillati</taxon>
        <taxon>Bacillota</taxon>
        <taxon>Clostridia</taxon>
        <taxon>Lachnospirales</taxon>
        <taxon>Lachnospiraceae</taxon>
        <taxon>Oribacterium</taxon>
    </lineage>
</organism>
<dbReference type="Pfam" id="PF07238">
    <property type="entry name" value="PilZ"/>
    <property type="match status" value="1"/>
</dbReference>
<dbReference type="AlphaFoldDB" id="A0A930GXZ2"/>
<accession>A0A930GXZ2</accession>
<evidence type="ECO:0000259" key="1">
    <source>
        <dbReference type="Pfam" id="PF07238"/>
    </source>
</evidence>
<dbReference type="EMBL" id="JABZRD010000307">
    <property type="protein sequence ID" value="MBF1283950.1"/>
    <property type="molecule type" value="Genomic_DNA"/>
</dbReference>
<dbReference type="Proteomes" id="UP000709351">
    <property type="component" value="Unassembled WGS sequence"/>
</dbReference>